<reference evidence="1" key="1">
    <citation type="journal article" date="2012" name="Nat. Biotechnol.">
        <title>Reference genome sequence of the model plant Setaria.</title>
        <authorList>
            <person name="Bennetzen J.L."/>
            <person name="Schmutz J."/>
            <person name="Wang H."/>
            <person name="Percifield R."/>
            <person name="Hawkins J."/>
            <person name="Pontaroli A.C."/>
            <person name="Estep M."/>
            <person name="Feng L."/>
            <person name="Vaughn J.N."/>
            <person name="Grimwood J."/>
            <person name="Jenkins J."/>
            <person name="Barry K."/>
            <person name="Lindquist E."/>
            <person name="Hellsten U."/>
            <person name="Deshpande S."/>
            <person name="Wang X."/>
            <person name="Wu X."/>
            <person name="Mitros T."/>
            <person name="Triplett J."/>
            <person name="Yang X."/>
            <person name="Ye C.Y."/>
            <person name="Mauro-Herrera M."/>
            <person name="Wang L."/>
            <person name="Li P."/>
            <person name="Sharma M."/>
            <person name="Sharma R."/>
            <person name="Ronald P.C."/>
            <person name="Panaud O."/>
            <person name="Kellogg E.A."/>
            <person name="Brutnell T.P."/>
            <person name="Doust A.N."/>
            <person name="Tuskan G.A."/>
            <person name="Rokhsar D."/>
            <person name="Devos K.M."/>
        </authorList>
    </citation>
    <scope>NUCLEOTIDE SEQUENCE [LARGE SCALE GENOMIC DNA]</scope>
    <source>
        <strain evidence="1">Yugu1</strain>
    </source>
</reference>
<accession>A0A368R788</accession>
<dbReference type="AlphaFoldDB" id="A0A368R788"/>
<dbReference type="EMBL" id="CM003532">
    <property type="protein sequence ID" value="RCV26061.1"/>
    <property type="molecule type" value="Genomic_DNA"/>
</dbReference>
<dbReference type="OrthoDB" id="691934at2759"/>
<gene>
    <name evidence="1" type="ORF">SETIT_5G215200v2</name>
</gene>
<protein>
    <recommendedName>
        <fullName evidence="2">Transposase Tnp1/En/Spm-like domain-containing protein</fullName>
    </recommendedName>
</protein>
<evidence type="ECO:0000313" key="1">
    <source>
        <dbReference type="EMBL" id="RCV26061.1"/>
    </source>
</evidence>
<reference evidence="1" key="2">
    <citation type="submission" date="2015-07" db="EMBL/GenBank/DDBJ databases">
        <authorList>
            <person name="Noorani M."/>
        </authorList>
    </citation>
    <scope>NUCLEOTIDE SEQUENCE</scope>
    <source>
        <strain evidence="1">Yugu1</strain>
    </source>
</reference>
<proteinExistence type="predicted"/>
<sequence>MMITLHTHLIMCTLPQMKCRRHPPKTVRLYLVSKQLLRRHIFRVLFTKRTRRVKAPSLNRSELLVTTDGKREIGGSMLGKEYVGFMLKVLKINVDSRNKGNELIPTPIFEIRTLIDAIGYTIPWPRSHVKKATSLNLKQPGDVIFQGRSEAAMERGTITGNEA</sequence>
<evidence type="ECO:0008006" key="2">
    <source>
        <dbReference type="Google" id="ProtNLM"/>
    </source>
</evidence>
<name>A0A368R788_SETIT</name>
<organism evidence="1">
    <name type="scientific">Setaria italica</name>
    <name type="common">Foxtail millet</name>
    <name type="synonym">Panicum italicum</name>
    <dbReference type="NCBI Taxonomy" id="4555"/>
    <lineage>
        <taxon>Eukaryota</taxon>
        <taxon>Viridiplantae</taxon>
        <taxon>Streptophyta</taxon>
        <taxon>Embryophyta</taxon>
        <taxon>Tracheophyta</taxon>
        <taxon>Spermatophyta</taxon>
        <taxon>Magnoliopsida</taxon>
        <taxon>Liliopsida</taxon>
        <taxon>Poales</taxon>
        <taxon>Poaceae</taxon>
        <taxon>PACMAD clade</taxon>
        <taxon>Panicoideae</taxon>
        <taxon>Panicodae</taxon>
        <taxon>Paniceae</taxon>
        <taxon>Cenchrinae</taxon>
        <taxon>Setaria</taxon>
    </lineage>
</organism>